<feature type="domain" description="SLH" evidence="3">
    <location>
        <begin position="60"/>
        <end position="123"/>
    </location>
</feature>
<protein>
    <submittedName>
        <fullName evidence="4">SpoIID/LytB domain-containing protein</fullName>
    </submittedName>
</protein>
<dbReference type="InterPro" id="IPR013486">
    <property type="entry name" value="SpoIID/LytB"/>
</dbReference>
<sequence length="768" mass="84706">MRRILFLCLGLLLLCGCAQQTVDRAVQGRIGDERAVSRAEAAKMISLAFYGPEELAELEQTAEFPDVSKDGDQYAYINGAVSMGFFSGDEDGNFYPEKELTLTQAQFLVDRLAPEFDSQIILTEENKNLPVSYSLWVQLWETALEHRRGEEDLSSYGIEEQESLLLKTQEESGWFDKGNYWAAGIELMPYLGETLRFWQKDGEIVALLEVTEENGTAENVYCHATGGRLQLETGNGTVSLPYSGETVDGICDVVWQEGALSEVIPAQTIGLCTVKRVNGQEIYLGEQGLFSWAEGYRVYDGRTEEAEEKTVSALICGMAEAEYFMKDGKICGAVLRERENVENIRVLVGGTDGQKVTLSAEGGFTLSSSQTEKEFMDAAALSQEMPWFDHGIVTAKGKNGGPMKVVFSDGTVRSYYGTLELERRQEKLIVINELSMETYLKGVVPHEMPVSFGETALEAQAITARSYAYNRIFSNELCGYGAHVDDTVSSQVYLGAEGNSLSDEAVDTTRGLCLTSGNAVVTTYFYSTSCGYGASAAEVWQSEGEEKTYLIGGVHGVTGTKPETEEEWLEFWQDWDAEGYDKDSPWFRWKVYFGVRQLSEITAAKLAQTAKTSPGKVEIRQEDDSWKQGTPEKTGLLKNISVEERGESGVVKSLLLEYENGTVRVKGEYAIRQVLSPMRMTIGDPVYLQKYDGTSTTDATMLPSGFFAVKAMTNEEGRMTGAAFYGGGSGHGVGMSQYGAKSLAEQGKTAAEILEFYYPGTQVQQVYQ</sequence>
<dbReference type="Pfam" id="PF08486">
    <property type="entry name" value="SpoIID"/>
    <property type="match status" value="1"/>
</dbReference>
<dbReference type="Proteomes" id="UP000729290">
    <property type="component" value="Unassembled WGS sequence"/>
</dbReference>
<evidence type="ECO:0000313" key="4">
    <source>
        <dbReference type="EMBL" id="MBM6876594.1"/>
    </source>
</evidence>
<keyword evidence="1" id="KW-0677">Repeat</keyword>
<feature type="chain" id="PRO_5047056498" evidence="2">
    <location>
        <begin position="21"/>
        <end position="768"/>
    </location>
</feature>
<dbReference type="InterPro" id="IPR001119">
    <property type="entry name" value="SLH_dom"/>
</dbReference>
<dbReference type="EMBL" id="JACSNV010000001">
    <property type="protein sequence ID" value="MBM6876594.1"/>
    <property type="molecule type" value="Genomic_DNA"/>
</dbReference>
<gene>
    <name evidence="4" type="ORF">H9X83_00260</name>
</gene>
<reference evidence="4 5" key="1">
    <citation type="journal article" date="2021" name="Sci. Rep.">
        <title>The distribution of antibiotic resistance genes in chicken gut microbiota commensals.</title>
        <authorList>
            <person name="Juricova H."/>
            <person name="Matiasovicova J."/>
            <person name="Kubasova T."/>
            <person name="Cejkova D."/>
            <person name="Rychlik I."/>
        </authorList>
    </citation>
    <scope>NUCLEOTIDE SEQUENCE [LARGE SCALE GENOMIC DNA]</scope>
    <source>
        <strain evidence="4 5">An431b</strain>
    </source>
</reference>
<evidence type="ECO:0000256" key="2">
    <source>
        <dbReference type="SAM" id="SignalP"/>
    </source>
</evidence>
<comment type="caution">
    <text evidence="4">The sequence shown here is derived from an EMBL/GenBank/DDBJ whole genome shotgun (WGS) entry which is preliminary data.</text>
</comment>
<feature type="signal peptide" evidence="2">
    <location>
        <begin position="1"/>
        <end position="20"/>
    </location>
</feature>
<keyword evidence="5" id="KW-1185">Reference proteome</keyword>
<dbReference type="PROSITE" id="PS51257">
    <property type="entry name" value="PROKAR_LIPOPROTEIN"/>
    <property type="match status" value="1"/>
</dbReference>
<dbReference type="RefSeq" id="WP_205132491.1">
    <property type="nucleotide sequence ID" value="NZ_JACSNT010000001.1"/>
</dbReference>
<proteinExistence type="predicted"/>
<evidence type="ECO:0000259" key="3">
    <source>
        <dbReference type="PROSITE" id="PS51272"/>
    </source>
</evidence>
<organism evidence="4 5">
    <name type="scientific">Anaerotignum lactatifermentans</name>
    <dbReference type="NCBI Taxonomy" id="160404"/>
    <lineage>
        <taxon>Bacteria</taxon>
        <taxon>Bacillati</taxon>
        <taxon>Bacillota</taxon>
        <taxon>Clostridia</taxon>
        <taxon>Lachnospirales</taxon>
        <taxon>Anaerotignaceae</taxon>
        <taxon>Anaerotignum</taxon>
    </lineage>
</organism>
<name>A0ABS2G5A5_9FIRM</name>
<accession>A0ABS2G5A5</accession>
<keyword evidence="2" id="KW-0732">Signal</keyword>
<dbReference type="Pfam" id="PF00395">
    <property type="entry name" value="SLH"/>
    <property type="match status" value="1"/>
</dbReference>
<evidence type="ECO:0000256" key="1">
    <source>
        <dbReference type="ARBA" id="ARBA00022737"/>
    </source>
</evidence>
<evidence type="ECO:0000313" key="5">
    <source>
        <dbReference type="Proteomes" id="UP000729290"/>
    </source>
</evidence>
<dbReference type="PROSITE" id="PS51272">
    <property type="entry name" value="SLH"/>
    <property type="match status" value="1"/>
</dbReference>
<dbReference type="NCBIfam" id="TIGR02669">
    <property type="entry name" value="SpoIID_LytB"/>
    <property type="match status" value="1"/>
</dbReference>
<dbReference type="InterPro" id="IPR013693">
    <property type="entry name" value="SpoIID/LytB_N"/>
</dbReference>